<evidence type="ECO:0000256" key="4">
    <source>
        <dbReference type="ARBA" id="ARBA00022695"/>
    </source>
</evidence>
<dbReference type="InterPro" id="IPR012337">
    <property type="entry name" value="RNaseH-like_sf"/>
</dbReference>
<dbReference type="InterPro" id="IPR043502">
    <property type="entry name" value="DNA/RNA_pol_sf"/>
</dbReference>
<keyword evidence="10" id="KW-0175">Coiled coil</keyword>
<dbReference type="PANTHER" id="PTHR37984:SF12">
    <property type="entry name" value="RIBONUCLEASE H"/>
    <property type="match status" value="1"/>
</dbReference>
<feature type="region of interest" description="Disordered" evidence="11">
    <location>
        <begin position="1205"/>
        <end position="1238"/>
    </location>
</feature>
<dbReference type="InterPro" id="IPR041588">
    <property type="entry name" value="Integrase_H2C2"/>
</dbReference>
<dbReference type="Gene3D" id="3.30.420.10">
    <property type="entry name" value="Ribonuclease H-like superfamily/Ribonuclease H"/>
    <property type="match status" value="1"/>
</dbReference>
<dbReference type="CDD" id="cd01647">
    <property type="entry name" value="RT_LTR"/>
    <property type="match status" value="1"/>
</dbReference>
<dbReference type="Pfam" id="PF00078">
    <property type="entry name" value="RVT_1"/>
    <property type="match status" value="1"/>
</dbReference>
<evidence type="ECO:0000256" key="6">
    <source>
        <dbReference type="ARBA" id="ARBA00022759"/>
    </source>
</evidence>
<evidence type="ECO:0000256" key="11">
    <source>
        <dbReference type="SAM" id="MobiDB-lite"/>
    </source>
</evidence>
<feature type="compositionally biased region" description="Low complexity" evidence="11">
    <location>
        <begin position="1215"/>
        <end position="1231"/>
    </location>
</feature>
<dbReference type="SUPFAM" id="SSF53098">
    <property type="entry name" value="Ribonuclease H-like"/>
    <property type="match status" value="1"/>
</dbReference>
<dbReference type="Gene3D" id="3.10.10.10">
    <property type="entry name" value="HIV Type 1 Reverse Transcriptase, subunit A, domain 1"/>
    <property type="match status" value="1"/>
</dbReference>
<dbReference type="Gene3D" id="1.10.340.70">
    <property type="match status" value="1"/>
</dbReference>
<evidence type="ECO:0000256" key="10">
    <source>
        <dbReference type="SAM" id="Coils"/>
    </source>
</evidence>
<evidence type="ECO:0000313" key="15">
    <source>
        <dbReference type="Proteomes" id="UP000290572"/>
    </source>
</evidence>
<reference evidence="14 15" key="1">
    <citation type="submission" date="2018-03" db="EMBL/GenBank/DDBJ databases">
        <title>Draft genome sequence of Rohu Carp (Labeo rohita).</title>
        <authorList>
            <person name="Das P."/>
            <person name="Kushwaha B."/>
            <person name="Joshi C.G."/>
            <person name="Kumar D."/>
            <person name="Nagpure N.S."/>
            <person name="Sahoo L."/>
            <person name="Das S.P."/>
            <person name="Bit A."/>
            <person name="Patnaik S."/>
            <person name="Meher P.K."/>
            <person name="Jayasankar P."/>
            <person name="Koringa P.G."/>
            <person name="Patel N.V."/>
            <person name="Hinsu A.T."/>
            <person name="Kumar R."/>
            <person name="Pandey M."/>
            <person name="Agarwal S."/>
            <person name="Srivastava S."/>
            <person name="Singh M."/>
            <person name="Iquebal M.A."/>
            <person name="Jaiswal S."/>
            <person name="Angadi U.B."/>
            <person name="Kumar N."/>
            <person name="Raza M."/>
            <person name="Shah T.M."/>
            <person name="Rai A."/>
            <person name="Jena J.K."/>
        </authorList>
    </citation>
    <scope>NUCLEOTIDE SEQUENCE [LARGE SCALE GENOMIC DNA]</scope>
    <source>
        <strain evidence="14">DASCIFA01</strain>
        <tissue evidence="14">Testis</tissue>
    </source>
</reference>
<dbReference type="FunFam" id="3.30.70.270:FF:000026">
    <property type="entry name" value="Transposon Ty3-G Gag-Pol polyprotein"/>
    <property type="match status" value="1"/>
</dbReference>
<name>A0A498L1J7_LABRO</name>
<dbReference type="InterPro" id="IPR043128">
    <property type="entry name" value="Rev_trsase/Diguanyl_cyclase"/>
</dbReference>
<dbReference type="STRING" id="84645.A0A498L1J7"/>
<dbReference type="FunFam" id="1.10.340.70:FF:000003">
    <property type="entry name" value="Protein CBG25708"/>
    <property type="match status" value="1"/>
</dbReference>
<keyword evidence="15" id="KW-1185">Reference proteome</keyword>
<dbReference type="GO" id="GO:0003964">
    <property type="term" value="F:RNA-directed DNA polymerase activity"/>
    <property type="evidence" value="ECO:0007669"/>
    <property type="project" value="UniProtKB-KW"/>
</dbReference>
<dbReference type="InterPro" id="IPR000477">
    <property type="entry name" value="RT_dom"/>
</dbReference>
<evidence type="ECO:0000256" key="2">
    <source>
        <dbReference type="ARBA" id="ARBA00012180"/>
    </source>
</evidence>
<dbReference type="GO" id="GO:0004523">
    <property type="term" value="F:RNA-DNA hybrid ribonuclease activity"/>
    <property type="evidence" value="ECO:0007669"/>
    <property type="project" value="UniProtKB-EC"/>
</dbReference>
<comment type="caution">
    <text evidence="14">The sequence shown here is derived from an EMBL/GenBank/DDBJ whole genome shotgun (WGS) entry which is preliminary data.</text>
</comment>
<dbReference type="Pfam" id="PF17917">
    <property type="entry name" value="RT_RNaseH"/>
    <property type="match status" value="2"/>
</dbReference>
<dbReference type="Pfam" id="PF17921">
    <property type="entry name" value="Integrase_H2C2"/>
    <property type="match status" value="1"/>
</dbReference>
<evidence type="ECO:0000256" key="8">
    <source>
        <dbReference type="ARBA" id="ARBA00022918"/>
    </source>
</evidence>
<dbReference type="Proteomes" id="UP000290572">
    <property type="component" value="Unassembled WGS sequence"/>
</dbReference>
<dbReference type="EC" id="3.1.26.4" evidence="2"/>
<keyword evidence="3" id="KW-0808">Transferase</keyword>
<keyword evidence="6" id="KW-0255">Endonuclease</keyword>
<dbReference type="SUPFAM" id="SSF56672">
    <property type="entry name" value="DNA/RNA polymerases"/>
    <property type="match status" value="2"/>
</dbReference>
<dbReference type="InterPro" id="IPR001584">
    <property type="entry name" value="Integrase_cat-core"/>
</dbReference>
<sequence length="1261" mass="141263">MHADSGVLKQWSQATLEVKGRIFVEVLFKGTQNTLPLFVIGGQGTSLLGRDWFDALGISVEGVHRVQFQAMEEILTEYAEVFQDIGVCRMPPISIDIDSTVTPRFFKARPVPFALRPQLDEELDKLVAQGIFEPVRHAKWATPIVAVAKKDGGLRICGDYRCTVNTAVRPDVYPIPTASELFSKLAGGVVFTKLDLKQAYQQLPLDDEAADLLTINTHRGLFRARRLQFGVSTAVSIFQRFMDTLLAGIPGVQPYLDDILISGKTVEEHNARLRAVLKCFAEAGLRLKKEKSIFAANQVEFLGFHVDKDGIKPTCEKVDAIQKAPSPRNKTELQAFLGLLNFYSCFLPNKATVLEPLHRLLDQSVPWRWEAKHEMAYAQAKQLLQTDKVLAHYDEKKPLAVVCDASPYGLGALLFHLERDGQEKPICFASRTMTTTERNYAQIDKEALAVVFAVRKFHQYLAGRHFVIFTDHKPLLGLLHHSKPMPVILSPRMLRWSLIIGAYDYELCYRPGKQMGNADALSRLPLPAPDAVTPPPLEVLLLEMVPDAPMHAEKIASCTLKDPVMSRVLRWVLHGWPAETPDSRFRPFISRCHELSAHKNCVLWGSRVVVPSSARREVLAMLHDAHPGIVHMKGLARSYVWWPGMDGEIEETVKACRTCQMSRHAPTKAKVHPWEWTTKRWSRLHIDFAGPFQGKVFLIVVDAHSKWLEVSLMSSMSSSAVINTLRLLFATHGLPDVIVSDNGTAFTSSEFQEFADRNGIRHVTTAPYHPSSNGQAERMVQTTKEALSRITKGEWQTRLACFLLSQHITPNSSTGKSPAELLMNRRLTTALDRLHPDHGEDMLRKLELNAVVCDASPYGLGALLFHLERDGQEKPICFASRTMTTTERNYAQIDKEALAVVFAVRKFHQYLAGRHFVIFTDHKPLLGLLHHSKPMPVILSPRMLRWSLIIGAYDYELCYRPGKQMGNADALSRLPLPAPDAVTPPPLEVLLLEMVPDAPMHAEKIASCTLKDPVMSRVLPFLVEISRLVDKAFPEYGDRAQREEKFCHFLCLDLVLGAKCHEQEAMDLEEAVIIAGRCENARDTLKTDYMTVNAAGNSNDGGAVAAVYSVTDNGGLYRAVDQLTEEMRDMRMELRHLGDENQKLRARVSSTTMDEWDGGRSQSNGRCQCVCGGRGCQSRVFASAQGGCSPERKLFSNCDEHTSGLDVRSSKDSHSPLSPVRCSPSPSSRRWNSYEDDSRKRGVCFMSPSRVERRYQPENGL</sequence>
<dbReference type="FunFam" id="3.30.420.10:FF:000063">
    <property type="entry name" value="Retrovirus-related Pol polyprotein from transposon 297-like Protein"/>
    <property type="match status" value="1"/>
</dbReference>
<keyword evidence="4" id="KW-0548">Nucleotidyltransferase</keyword>
<dbReference type="GO" id="GO:0015074">
    <property type="term" value="P:DNA integration"/>
    <property type="evidence" value="ECO:0007669"/>
    <property type="project" value="InterPro"/>
</dbReference>
<evidence type="ECO:0000259" key="13">
    <source>
        <dbReference type="PROSITE" id="PS50994"/>
    </source>
</evidence>
<dbReference type="Gene3D" id="3.30.70.270">
    <property type="match status" value="2"/>
</dbReference>
<feature type="coiled-coil region" evidence="10">
    <location>
        <begin position="1120"/>
        <end position="1147"/>
    </location>
</feature>
<evidence type="ECO:0000313" key="14">
    <source>
        <dbReference type="EMBL" id="RXN02302.1"/>
    </source>
</evidence>
<organism evidence="14 15">
    <name type="scientific">Labeo rohita</name>
    <name type="common">Indian major carp</name>
    <name type="synonym">Cyprinus rohita</name>
    <dbReference type="NCBI Taxonomy" id="84645"/>
    <lineage>
        <taxon>Eukaryota</taxon>
        <taxon>Metazoa</taxon>
        <taxon>Chordata</taxon>
        <taxon>Craniata</taxon>
        <taxon>Vertebrata</taxon>
        <taxon>Euteleostomi</taxon>
        <taxon>Actinopterygii</taxon>
        <taxon>Neopterygii</taxon>
        <taxon>Teleostei</taxon>
        <taxon>Ostariophysi</taxon>
        <taxon>Cypriniformes</taxon>
        <taxon>Cyprinidae</taxon>
        <taxon>Labeoninae</taxon>
        <taxon>Labeonini</taxon>
        <taxon>Labeo</taxon>
    </lineage>
</organism>
<protein>
    <recommendedName>
        <fullName evidence="9">Gypsy retrotransposon integrase-like protein 1</fullName>
        <ecNumber evidence="2">3.1.26.4</ecNumber>
    </recommendedName>
</protein>
<evidence type="ECO:0000256" key="7">
    <source>
        <dbReference type="ARBA" id="ARBA00022801"/>
    </source>
</evidence>
<dbReference type="InterPro" id="IPR041373">
    <property type="entry name" value="RT_RNaseH"/>
</dbReference>
<evidence type="ECO:0000256" key="3">
    <source>
        <dbReference type="ARBA" id="ARBA00022679"/>
    </source>
</evidence>
<dbReference type="GO" id="GO:0003676">
    <property type="term" value="F:nucleic acid binding"/>
    <property type="evidence" value="ECO:0007669"/>
    <property type="project" value="InterPro"/>
</dbReference>
<feature type="domain" description="Reverse transcriptase" evidence="12">
    <location>
        <begin position="128"/>
        <end position="306"/>
    </location>
</feature>
<feature type="domain" description="Integrase catalytic" evidence="13">
    <location>
        <begin position="669"/>
        <end position="826"/>
    </location>
</feature>
<evidence type="ECO:0000256" key="1">
    <source>
        <dbReference type="ARBA" id="ARBA00010879"/>
    </source>
</evidence>
<evidence type="ECO:0000256" key="9">
    <source>
        <dbReference type="ARBA" id="ARBA00039658"/>
    </source>
</evidence>
<dbReference type="PROSITE" id="PS50878">
    <property type="entry name" value="RT_POL"/>
    <property type="match status" value="1"/>
</dbReference>
<dbReference type="PANTHER" id="PTHR37984">
    <property type="entry name" value="PROTEIN CBG26694"/>
    <property type="match status" value="1"/>
</dbReference>
<keyword evidence="7" id="KW-0378">Hydrolase</keyword>
<proteinExistence type="inferred from homology"/>
<evidence type="ECO:0000256" key="5">
    <source>
        <dbReference type="ARBA" id="ARBA00022722"/>
    </source>
</evidence>
<dbReference type="CDD" id="cd09274">
    <property type="entry name" value="RNase_HI_RT_Ty3"/>
    <property type="match status" value="2"/>
</dbReference>
<dbReference type="InterPro" id="IPR050951">
    <property type="entry name" value="Retrovirus_Pol_polyprotein"/>
</dbReference>
<comment type="similarity">
    <text evidence="1">Belongs to the beta type-B retroviral polymerase family. HERV class-II K(HML-2) pol subfamily.</text>
</comment>
<dbReference type="Pfam" id="PF00665">
    <property type="entry name" value="rve"/>
    <property type="match status" value="1"/>
</dbReference>
<feature type="compositionally biased region" description="Basic and acidic residues" evidence="11">
    <location>
        <begin position="1205"/>
        <end position="1214"/>
    </location>
</feature>
<dbReference type="InterPro" id="IPR036397">
    <property type="entry name" value="RNaseH_sf"/>
</dbReference>
<keyword evidence="8" id="KW-0695">RNA-directed DNA polymerase</keyword>
<evidence type="ECO:0000259" key="12">
    <source>
        <dbReference type="PROSITE" id="PS50878"/>
    </source>
</evidence>
<accession>A0A498L1J7</accession>
<dbReference type="EMBL" id="QBIY01013588">
    <property type="protein sequence ID" value="RXN02302.1"/>
    <property type="molecule type" value="Genomic_DNA"/>
</dbReference>
<keyword evidence="5" id="KW-0540">Nuclease</keyword>
<dbReference type="PROSITE" id="PS50994">
    <property type="entry name" value="INTEGRASE"/>
    <property type="match status" value="1"/>
</dbReference>
<dbReference type="AlphaFoldDB" id="A0A498L1J7"/>
<dbReference type="FunFam" id="3.10.20.370:FF:000001">
    <property type="entry name" value="Retrovirus-related Pol polyprotein from transposon 17.6-like protein"/>
    <property type="match status" value="2"/>
</dbReference>
<gene>
    <name evidence="14" type="ORF">ROHU_035887</name>
</gene>